<accession>A0A7T8K163</accession>
<dbReference type="AlphaFoldDB" id="A0A7T8K163"/>
<dbReference type="Proteomes" id="UP000595437">
    <property type="component" value="Chromosome 10"/>
</dbReference>
<name>A0A7T8K163_CALRO</name>
<evidence type="ECO:0000313" key="6">
    <source>
        <dbReference type="Proteomes" id="UP000595437"/>
    </source>
</evidence>
<dbReference type="PROSITE" id="PS51092">
    <property type="entry name" value="FN2_2"/>
    <property type="match status" value="1"/>
</dbReference>
<keyword evidence="2" id="KW-1015">Disulfide bond</keyword>
<sequence length="99" mass="11015">MDSYPDGCPSKNPTAPCSFPFKYKGKMYNGCTTQDYGIRWCGTAHEVDIVHWAECSNACHDDDIQSEICILTHLGWIENGKVNGEAIERSIDSSLTDQP</sequence>
<keyword evidence="6" id="KW-1185">Reference proteome</keyword>
<evidence type="ECO:0000256" key="2">
    <source>
        <dbReference type="ARBA" id="ARBA00023157"/>
    </source>
</evidence>
<organism evidence="5 6">
    <name type="scientific">Caligus rogercresseyi</name>
    <name type="common">Sea louse</name>
    <dbReference type="NCBI Taxonomy" id="217165"/>
    <lineage>
        <taxon>Eukaryota</taxon>
        <taxon>Metazoa</taxon>
        <taxon>Ecdysozoa</taxon>
        <taxon>Arthropoda</taxon>
        <taxon>Crustacea</taxon>
        <taxon>Multicrustacea</taxon>
        <taxon>Hexanauplia</taxon>
        <taxon>Copepoda</taxon>
        <taxon>Siphonostomatoida</taxon>
        <taxon>Caligidae</taxon>
        <taxon>Caligus</taxon>
    </lineage>
</organism>
<dbReference type="InterPro" id="IPR013806">
    <property type="entry name" value="Kringle-like"/>
</dbReference>
<dbReference type="EMBL" id="CP045899">
    <property type="protein sequence ID" value="QQP41110.1"/>
    <property type="molecule type" value="Genomic_DNA"/>
</dbReference>
<evidence type="ECO:0000256" key="1">
    <source>
        <dbReference type="ARBA" id="ARBA00022737"/>
    </source>
</evidence>
<protein>
    <submittedName>
        <fullName evidence="5">Epididymal spermbinding protein 1like</fullName>
    </submittedName>
</protein>
<comment type="caution">
    <text evidence="3">Lacks conserved residue(s) required for the propagation of feature annotation.</text>
</comment>
<dbReference type="OrthoDB" id="409374at2759"/>
<dbReference type="SUPFAM" id="SSF57440">
    <property type="entry name" value="Kringle-like"/>
    <property type="match status" value="1"/>
</dbReference>
<evidence type="ECO:0000256" key="3">
    <source>
        <dbReference type="PROSITE-ProRule" id="PRU00479"/>
    </source>
</evidence>
<dbReference type="InterPro" id="IPR000562">
    <property type="entry name" value="FN_type2_dom"/>
</dbReference>
<dbReference type="Pfam" id="PF00040">
    <property type="entry name" value="fn2"/>
    <property type="match status" value="1"/>
</dbReference>
<keyword evidence="1" id="KW-0677">Repeat</keyword>
<proteinExistence type="predicted"/>
<dbReference type="SMART" id="SM00059">
    <property type="entry name" value="FN2"/>
    <property type="match status" value="1"/>
</dbReference>
<evidence type="ECO:0000259" key="4">
    <source>
        <dbReference type="PROSITE" id="PS51092"/>
    </source>
</evidence>
<reference evidence="6" key="1">
    <citation type="submission" date="2021-01" db="EMBL/GenBank/DDBJ databases">
        <title>Caligus Genome Assembly.</title>
        <authorList>
            <person name="Gallardo-Escarate C."/>
        </authorList>
    </citation>
    <scope>NUCLEOTIDE SEQUENCE [LARGE SCALE GENOMIC DNA]</scope>
</reference>
<gene>
    <name evidence="5" type="ORF">FKW44_015375</name>
</gene>
<feature type="non-terminal residue" evidence="5">
    <location>
        <position position="99"/>
    </location>
</feature>
<feature type="domain" description="Fibronectin type-II" evidence="4">
    <location>
        <begin position="12"/>
        <end position="57"/>
    </location>
</feature>
<evidence type="ECO:0000313" key="5">
    <source>
        <dbReference type="EMBL" id="QQP41110.1"/>
    </source>
</evidence>
<dbReference type="Gene3D" id="2.10.10.10">
    <property type="entry name" value="Fibronectin, type II, collagen-binding"/>
    <property type="match status" value="1"/>
</dbReference>
<dbReference type="InterPro" id="IPR036943">
    <property type="entry name" value="FN_type2_sf"/>
</dbReference>